<dbReference type="EMBL" id="ATBP01000469">
    <property type="protein sequence ID" value="ETR70182.1"/>
    <property type="molecule type" value="Genomic_DNA"/>
</dbReference>
<comment type="caution">
    <text evidence="1">The sequence shown here is derived from an EMBL/GenBank/DDBJ whole genome shotgun (WGS) entry which is preliminary data.</text>
</comment>
<name>A0A1V1P5M5_9BACT</name>
<organism evidence="1 2">
    <name type="scientific">Candidatus Magnetoglobus multicellularis str. Araruama</name>
    <dbReference type="NCBI Taxonomy" id="890399"/>
    <lineage>
        <taxon>Bacteria</taxon>
        <taxon>Pseudomonadati</taxon>
        <taxon>Thermodesulfobacteriota</taxon>
        <taxon>Desulfobacteria</taxon>
        <taxon>Desulfobacterales</taxon>
        <taxon>Desulfobacteraceae</taxon>
        <taxon>Candidatus Magnetoglobus</taxon>
    </lineage>
</organism>
<evidence type="ECO:0000313" key="2">
    <source>
        <dbReference type="Proteomes" id="UP000189670"/>
    </source>
</evidence>
<evidence type="ECO:0000313" key="1">
    <source>
        <dbReference type="EMBL" id="ETR70182.1"/>
    </source>
</evidence>
<dbReference type="Proteomes" id="UP000189670">
    <property type="component" value="Unassembled WGS sequence"/>
</dbReference>
<accession>A0A1V1P5M5</accession>
<dbReference type="AlphaFoldDB" id="A0A1V1P5M5"/>
<protein>
    <submittedName>
        <fullName evidence="1">Uncharacterized protein</fullName>
    </submittedName>
</protein>
<sequence>MNQKRLGRCQKLNRLYFCSALEFKAYENAYFYLPIIAKPNRIPEIAKKYYSEENAIKHELIHINDMLKWIEEDSAYIENSILYNQNAVTEDTVEKSIAFEIEKIFKLEPRAIEHDYENGENLIIQPFIDDQYLTYKCKTK</sequence>
<feature type="non-terminal residue" evidence="1">
    <location>
        <position position="140"/>
    </location>
</feature>
<gene>
    <name evidence="1" type="ORF">OMM_08993</name>
</gene>
<reference evidence="2" key="1">
    <citation type="submission" date="2012-11" db="EMBL/GenBank/DDBJ databases">
        <authorList>
            <person name="Lucero-Rivera Y.E."/>
            <person name="Tovar-Ramirez D."/>
        </authorList>
    </citation>
    <scope>NUCLEOTIDE SEQUENCE [LARGE SCALE GENOMIC DNA]</scope>
    <source>
        <strain evidence="2">Araruama</strain>
    </source>
</reference>
<proteinExistence type="predicted"/>